<reference evidence="2 3" key="1">
    <citation type="submission" date="2015-07" db="EMBL/GenBank/DDBJ databases">
        <title>Emmonsia species relationships and genome sequence.</title>
        <authorList>
            <person name="Cuomo C.A."/>
            <person name="Schwartz I.S."/>
            <person name="Kenyon C."/>
            <person name="de Hoog G.S."/>
            <person name="Govender N.P."/>
            <person name="Botha A."/>
            <person name="Moreno L."/>
            <person name="de Vries M."/>
            <person name="Munoz J.F."/>
            <person name="Stielow J.B."/>
        </authorList>
    </citation>
    <scope>NUCLEOTIDE SEQUENCE [LARGE SCALE GENOMIC DNA]</scope>
    <source>
        <strain evidence="2 3">CBS 136260</strain>
    </source>
</reference>
<proteinExistence type="predicted"/>
<feature type="compositionally biased region" description="Polar residues" evidence="1">
    <location>
        <begin position="1"/>
        <end position="23"/>
    </location>
</feature>
<gene>
    <name evidence="2" type="ORF">ACJ72_00855</name>
</gene>
<protein>
    <submittedName>
        <fullName evidence="2">Uncharacterized protein</fullName>
    </submittedName>
</protein>
<sequence>MPTSSASIVHQPLNITPGNQPTHDPSWMSRLCTQPIAPISGATTGNYVAWKEISSGNRVQNITKLAATDLAFFAAVAIGRGGSNSDESREKYRELHGVEGSLLKRFLREFRFAGFVGVRDEN</sequence>
<dbReference type="Proteomes" id="UP000091918">
    <property type="component" value="Unassembled WGS sequence"/>
</dbReference>
<dbReference type="EMBL" id="LGUA01000050">
    <property type="protein sequence ID" value="OAX84775.1"/>
    <property type="molecule type" value="Genomic_DNA"/>
</dbReference>
<accession>A0A1B7P6W2</accession>
<evidence type="ECO:0000256" key="1">
    <source>
        <dbReference type="SAM" id="MobiDB-lite"/>
    </source>
</evidence>
<evidence type="ECO:0000313" key="3">
    <source>
        <dbReference type="Proteomes" id="UP000091918"/>
    </source>
</evidence>
<feature type="region of interest" description="Disordered" evidence="1">
    <location>
        <begin position="1"/>
        <end position="25"/>
    </location>
</feature>
<organism evidence="2 3">
    <name type="scientific">Emergomyces africanus</name>
    <dbReference type="NCBI Taxonomy" id="1955775"/>
    <lineage>
        <taxon>Eukaryota</taxon>
        <taxon>Fungi</taxon>
        <taxon>Dikarya</taxon>
        <taxon>Ascomycota</taxon>
        <taxon>Pezizomycotina</taxon>
        <taxon>Eurotiomycetes</taxon>
        <taxon>Eurotiomycetidae</taxon>
        <taxon>Onygenales</taxon>
        <taxon>Ajellomycetaceae</taxon>
        <taxon>Emergomyces</taxon>
    </lineage>
</organism>
<comment type="caution">
    <text evidence="2">The sequence shown here is derived from an EMBL/GenBank/DDBJ whole genome shotgun (WGS) entry which is preliminary data.</text>
</comment>
<name>A0A1B7P6W2_9EURO</name>
<dbReference type="AlphaFoldDB" id="A0A1B7P6W2"/>
<evidence type="ECO:0000313" key="2">
    <source>
        <dbReference type="EMBL" id="OAX84775.1"/>
    </source>
</evidence>
<keyword evidence="3" id="KW-1185">Reference proteome</keyword>